<dbReference type="CDD" id="cd07012">
    <property type="entry name" value="PBP2_Bug_TTT"/>
    <property type="match status" value="1"/>
</dbReference>
<dbReference type="Pfam" id="PF03401">
    <property type="entry name" value="TctC"/>
    <property type="match status" value="1"/>
</dbReference>
<dbReference type="PIRSF" id="PIRSF017082">
    <property type="entry name" value="YflP"/>
    <property type="match status" value="1"/>
</dbReference>
<evidence type="ECO:0000256" key="1">
    <source>
        <dbReference type="ARBA" id="ARBA00006987"/>
    </source>
</evidence>
<feature type="chain" id="PRO_5046851953" evidence="2">
    <location>
        <begin position="17"/>
        <end position="314"/>
    </location>
</feature>
<keyword evidence="2" id="KW-0732">Signal</keyword>
<dbReference type="InterPro" id="IPR042100">
    <property type="entry name" value="Bug_dom1"/>
</dbReference>
<accession>A0ABP3LD52</accession>
<sequence length="314" mass="33823">MAGLAALLLTAPLAWAQDSRPIEWVVGMAPGGGTDTVARVLAEAMGRTLQQSIVVVNKPGAAHNIATDYVVRSKDYGHVMVTADYATLATNPFLYSKLTYDAERDLRPVGMLVRFPLILVVRADSPIKDFKGFMAWARTQQQGVSYGSPGPGTPHHLATELLRERTGLNLVHVPYRGAAPAIQDIMAGQIPFMFVESGSGIPYITGGKLRPLAVASARRIESLPDTPTLQEEGLKDFVAFAWQGLSVPTGTPQATIDRLNQALVGALQSAPVKARFEALGIEAMPTTPAEMASFSHAEKERWGKLIRQIGLKID</sequence>
<dbReference type="InterPro" id="IPR005064">
    <property type="entry name" value="BUG"/>
</dbReference>
<dbReference type="PANTHER" id="PTHR42928">
    <property type="entry name" value="TRICARBOXYLATE-BINDING PROTEIN"/>
    <property type="match status" value="1"/>
</dbReference>
<organism evidence="3 4">
    <name type="scientific">Pigmentiphaga daeguensis</name>
    <dbReference type="NCBI Taxonomy" id="414049"/>
    <lineage>
        <taxon>Bacteria</taxon>
        <taxon>Pseudomonadati</taxon>
        <taxon>Pseudomonadota</taxon>
        <taxon>Betaproteobacteria</taxon>
        <taxon>Burkholderiales</taxon>
        <taxon>Alcaligenaceae</taxon>
        <taxon>Pigmentiphaga</taxon>
    </lineage>
</organism>
<evidence type="ECO:0000313" key="3">
    <source>
        <dbReference type="EMBL" id="GAA0497443.1"/>
    </source>
</evidence>
<dbReference type="PANTHER" id="PTHR42928:SF5">
    <property type="entry name" value="BLR1237 PROTEIN"/>
    <property type="match status" value="1"/>
</dbReference>
<feature type="signal peptide" evidence="2">
    <location>
        <begin position="1"/>
        <end position="16"/>
    </location>
</feature>
<protein>
    <submittedName>
        <fullName evidence="3">Tripartite tricarboxylate transporter substrate binding protein</fullName>
    </submittedName>
</protein>
<evidence type="ECO:0000256" key="2">
    <source>
        <dbReference type="SAM" id="SignalP"/>
    </source>
</evidence>
<dbReference type="Gene3D" id="3.40.190.150">
    <property type="entry name" value="Bordetella uptake gene, domain 1"/>
    <property type="match status" value="1"/>
</dbReference>
<comment type="similarity">
    <text evidence="1">Belongs to the UPF0065 (bug) family.</text>
</comment>
<proteinExistence type="inferred from homology"/>
<dbReference type="Proteomes" id="UP001501706">
    <property type="component" value="Unassembled WGS sequence"/>
</dbReference>
<dbReference type="SUPFAM" id="SSF53850">
    <property type="entry name" value="Periplasmic binding protein-like II"/>
    <property type="match status" value="1"/>
</dbReference>
<dbReference type="Gene3D" id="3.40.190.10">
    <property type="entry name" value="Periplasmic binding protein-like II"/>
    <property type="match status" value="1"/>
</dbReference>
<keyword evidence="4" id="KW-1185">Reference proteome</keyword>
<gene>
    <name evidence="3" type="ORF">GCM10009097_12080</name>
</gene>
<name>A0ABP3LD52_9BURK</name>
<comment type="caution">
    <text evidence="3">The sequence shown here is derived from an EMBL/GenBank/DDBJ whole genome shotgun (WGS) entry which is preliminary data.</text>
</comment>
<dbReference type="EMBL" id="BAAAEN010000003">
    <property type="protein sequence ID" value="GAA0497443.1"/>
    <property type="molecule type" value="Genomic_DNA"/>
</dbReference>
<evidence type="ECO:0000313" key="4">
    <source>
        <dbReference type="Proteomes" id="UP001501706"/>
    </source>
</evidence>
<reference evidence="4" key="1">
    <citation type="journal article" date="2019" name="Int. J. Syst. Evol. Microbiol.">
        <title>The Global Catalogue of Microorganisms (GCM) 10K type strain sequencing project: providing services to taxonomists for standard genome sequencing and annotation.</title>
        <authorList>
            <consortium name="The Broad Institute Genomics Platform"/>
            <consortium name="The Broad Institute Genome Sequencing Center for Infectious Disease"/>
            <person name="Wu L."/>
            <person name="Ma J."/>
        </authorList>
    </citation>
    <scope>NUCLEOTIDE SEQUENCE [LARGE SCALE GENOMIC DNA]</scope>
    <source>
        <strain evidence="4">JCM 14330</strain>
    </source>
</reference>